<feature type="domain" description="Hemerythrin-like" evidence="2">
    <location>
        <begin position="10"/>
        <end position="105"/>
    </location>
</feature>
<accession>A0A316W750</accession>
<dbReference type="InterPro" id="IPR012312">
    <property type="entry name" value="Hemerythrin-like"/>
</dbReference>
<name>A0A316W750_9BASI</name>
<evidence type="ECO:0000256" key="1">
    <source>
        <dbReference type="SAM" id="MobiDB-lite"/>
    </source>
</evidence>
<evidence type="ECO:0000313" key="4">
    <source>
        <dbReference type="Proteomes" id="UP000245783"/>
    </source>
</evidence>
<dbReference type="EMBL" id="KZ819357">
    <property type="protein sequence ID" value="PWN44958.1"/>
    <property type="molecule type" value="Genomic_DNA"/>
</dbReference>
<dbReference type="Pfam" id="PF01814">
    <property type="entry name" value="Hemerythrin"/>
    <property type="match status" value="1"/>
</dbReference>
<dbReference type="InParanoid" id="A0A316W750"/>
<dbReference type="STRING" id="1522189.A0A316W750"/>
<gene>
    <name evidence="3" type="ORF">IE81DRAFT_320544</name>
</gene>
<reference evidence="3 4" key="1">
    <citation type="journal article" date="2018" name="Mol. Biol. Evol.">
        <title>Broad Genomic Sampling Reveals a Smut Pathogenic Ancestry of the Fungal Clade Ustilaginomycotina.</title>
        <authorList>
            <person name="Kijpornyongpan T."/>
            <person name="Mondo S.J."/>
            <person name="Barry K."/>
            <person name="Sandor L."/>
            <person name="Lee J."/>
            <person name="Lipzen A."/>
            <person name="Pangilinan J."/>
            <person name="LaButti K."/>
            <person name="Hainaut M."/>
            <person name="Henrissat B."/>
            <person name="Grigoriev I.V."/>
            <person name="Spatafora J.W."/>
            <person name="Aime M.C."/>
        </authorList>
    </citation>
    <scope>NUCLEOTIDE SEQUENCE [LARGE SCALE GENOMIC DNA]</scope>
    <source>
        <strain evidence="3 4">MCA 4658</strain>
    </source>
</reference>
<dbReference type="RefSeq" id="XP_025372118.1">
    <property type="nucleotide sequence ID" value="XM_025513064.1"/>
</dbReference>
<evidence type="ECO:0000313" key="3">
    <source>
        <dbReference type="EMBL" id="PWN44958.1"/>
    </source>
</evidence>
<feature type="compositionally biased region" description="Basic and acidic residues" evidence="1">
    <location>
        <begin position="134"/>
        <end position="144"/>
    </location>
</feature>
<dbReference type="PANTHER" id="PTHR38048">
    <property type="entry name" value="EXPRESSED PROTEIN"/>
    <property type="match status" value="1"/>
</dbReference>
<keyword evidence="4" id="KW-1185">Reference proteome</keyword>
<feature type="compositionally biased region" description="Low complexity" evidence="1">
    <location>
        <begin position="105"/>
        <end position="114"/>
    </location>
</feature>
<dbReference type="InterPro" id="IPR053206">
    <property type="entry name" value="Dimeric_xanthone_biosynth"/>
</dbReference>
<organism evidence="3 4">
    <name type="scientific">Ceraceosorus guamensis</name>
    <dbReference type="NCBI Taxonomy" id="1522189"/>
    <lineage>
        <taxon>Eukaryota</taxon>
        <taxon>Fungi</taxon>
        <taxon>Dikarya</taxon>
        <taxon>Basidiomycota</taxon>
        <taxon>Ustilaginomycotina</taxon>
        <taxon>Exobasidiomycetes</taxon>
        <taxon>Ceraceosorales</taxon>
        <taxon>Ceraceosoraceae</taxon>
        <taxon>Ceraceosorus</taxon>
    </lineage>
</organism>
<dbReference type="PANTHER" id="PTHR38048:SF1">
    <property type="entry name" value="HEMERYTHRIN-LIKE DOMAIN-CONTAINING PROTEIN"/>
    <property type="match status" value="1"/>
</dbReference>
<dbReference type="OrthoDB" id="10044044at2759"/>
<protein>
    <recommendedName>
        <fullName evidence="2">Hemerythrin-like domain-containing protein</fullName>
    </recommendedName>
</protein>
<feature type="region of interest" description="Disordered" evidence="1">
    <location>
        <begin position="105"/>
        <end position="144"/>
    </location>
</feature>
<sequence length="197" mass="22175">MPYNYNRLYEGMVPFHNGFRQKLRMLEMATPGSQGAAKSNVLNLIRLALSLCEHLEMHHMIEERHIFGHLARRLPQFESGKTHEAEHAQMHAALEEMEKYLRASSKKLSSSKGALPPPAPMPIAASDGEAAGDGGKRGADVERAWPEDTWSEKRFAEMLHRLKTVLLPHLEAEETSLKEASIRGAGFTEDELRRIPL</sequence>
<evidence type="ECO:0000259" key="2">
    <source>
        <dbReference type="Pfam" id="PF01814"/>
    </source>
</evidence>
<proteinExistence type="predicted"/>
<dbReference type="GeneID" id="37034934"/>
<dbReference type="AlphaFoldDB" id="A0A316W750"/>
<dbReference type="Proteomes" id="UP000245783">
    <property type="component" value="Unassembled WGS sequence"/>
</dbReference>
<dbReference type="Gene3D" id="1.20.120.520">
    <property type="entry name" value="nmb1532 protein domain like"/>
    <property type="match status" value="1"/>
</dbReference>